<evidence type="ECO:0000256" key="2">
    <source>
        <dbReference type="ARBA" id="ARBA00021483"/>
    </source>
</evidence>
<proteinExistence type="predicted"/>
<dbReference type="SMART" id="SM00260">
    <property type="entry name" value="CheW"/>
    <property type="match status" value="1"/>
</dbReference>
<feature type="domain" description="CheW-like" evidence="4">
    <location>
        <begin position="17"/>
        <end position="158"/>
    </location>
</feature>
<accession>A0ABW7GUZ9</accession>
<name>A0ABW7GUZ9_9BURK</name>
<evidence type="ECO:0000256" key="3">
    <source>
        <dbReference type="ARBA" id="ARBA00022490"/>
    </source>
</evidence>
<dbReference type="PROSITE" id="PS50851">
    <property type="entry name" value="CHEW"/>
    <property type="match status" value="1"/>
</dbReference>
<evidence type="ECO:0000256" key="1">
    <source>
        <dbReference type="ARBA" id="ARBA00004496"/>
    </source>
</evidence>
<dbReference type="Proteomes" id="UP001606303">
    <property type="component" value="Unassembled WGS sequence"/>
</dbReference>
<dbReference type="InterPro" id="IPR039315">
    <property type="entry name" value="CheW"/>
</dbReference>
<comment type="caution">
    <text evidence="5">The sequence shown here is derived from an EMBL/GenBank/DDBJ whole genome shotgun (WGS) entry which is preliminary data.</text>
</comment>
<dbReference type="RefSeq" id="WP_394381634.1">
    <property type="nucleotide sequence ID" value="NZ_JBIGIB010000001.1"/>
</dbReference>
<reference evidence="5 6" key="1">
    <citation type="submission" date="2024-08" db="EMBL/GenBank/DDBJ databases">
        <authorList>
            <person name="Lu H."/>
        </authorList>
    </citation>
    <scope>NUCLEOTIDE SEQUENCE [LARGE SCALE GENOMIC DNA]</scope>
    <source>
        <strain evidence="5 6">BYS87W</strain>
    </source>
</reference>
<dbReference type="Pfam" id="PF01584">
    <property type="entry name" value="CheW"/>
    <property type="match status" value="1"/>
</dbReference>
<keyword evidence="3" id="KW-0963">Cytoplasm</keyword>
<dbReference type="Gene3D" id="2.30.30.40">
    <property type="entry name" value="SH3 Domains"/>
    <property type="match status" value="1"/>
</dbReference>
<evidence type="ECO:0000259" key="4">
    <source>
        <dbReference type="PROSITE" id="PS50851"/>
    </source>
</evidence>
<dbReference type="PANTHER" id="PTHR22617:SF45">
    <property type="entry name" value="CHEMOTAXIS PROTEIN CHEW"/>
    <property type="match status" value="1"/>
</dbReference>
<evidence type="ECO:0000313" key="5">
    <source>
        <dbReference type="EMBL" id="MFG6465786.1"/>
    </source>
</evidence>
<dbReference type="SUPFAM" id="SSF50341">
    <property type="entry name" value="CheW-like"/>
    <property type="match status" value="1"/>
</dbReference>
<gene>
    <name evidence="5" type="ORF">ACG01O_04105</name>
</gene>
<sequence>MTALSLIEHHAVEAASPREVLTCRLGTEEYGLDILAVQEIRRYEAPTRIANAAIHMLGVMNLRGVIVPILDLRYLLGVPAEVSTNTVTIVVNVAGRTVGLVVDAVSDVLALTPKQVKPRPALGRQTQADFIVGLAHVSHGDVHRLLLLMDLPTLLQDL</sequence>
<protein>
    <recommendedName>
        <fullName evidence="2">Chemotaxis protein CheW</fullName>
    </recommendedName>
</protein>
<comment type="subcellular location">
    <subcellularLocation>
        <location evidence="1">Cytoplasm</location>
    </subcellularLocation>
</comment>
<dbReference type="InterPro" id="IPR036061">
    <property type="entry name" value="CheW-like_dom_sf"/>
</dbReference>
<dbReference type="PANTHER" id="PTHR22617">
    <property type="entry name" value="CHEMOTAXIS SENSOR HISTIDINE KINASE-RELATED"/>
    <property type="match status" value="1"/>
</dbReference>
<evidence type="ECO:0000313" key="6">
    <source>
        <dbReference type="Proteomes" id="UP001606303"/>
    </source>
</evidence>
<dbReference type="EMBL" id="JBIGIB010000001">
    <property type="protein sequence ID" value="MFG6465786.1"/>
    <property type="molecule type" value="Genomic_DNA"/>
</dbReference>
<keyword evidence="6" id="KW-1185">Reference proteome</keyword>
<dbReference type="Gene3D" id="2.40.50.180">
    <property type="entry name" value="CheA-289, Domain 4"/>
    <property type="match status" value="1"/>
</dbReference>
<dbReference type="InterPro" id="IPR002545">
    <property type="entry name" value="CheW-lke_dom"/>
</dbReference>
<organism evidence="5 6">
    <name type="scientific">Pelomonas baiyunensis</name>
    <dbReference type="NCBI Taxonomy" id="3299026"/>
    <lineage>
        <taxon>Bacteria</taxon>
        <taxon>Pseudomonadati</taxon>
        <taxon>Pseudomonadota</taxon>
        <taxon>Betaproteobacteria</taxon>
        <taxon>Burkholderiales</taxon>
        <taxon>Sphaerotilaceae</taxon>
        <taxon>Roseateles</taxon>
    </lineage>
</organism>